<proteinExistence type="predicted"/>
<dbReference type="OrthoDB" id="376102at2759"/>
<reference evidence="2" key="1">
    <citation type="submission" date="2017-04" db="EMBL/GenBank/DDBJ databases">
        <title>Plasmodium gonderi genome.</title>
        <authorList>
            <person name="Arisue N."/>
            <person name="Honma H."/>
            <person name="Kawai S."/>
            <person name="Tougan T."/>
            <person name="Tanabe K."/>
            <person name="Horii T."/>
        </authorList>
    </citation>
    <scope>NUCLEOTIDE SEQUENCE [LARGE SCALE GENOMIC DNA]</scope>
    <source>
        <strain evidence="2">ATCC 30045</strain>
    </source>
</reference>
<protein>
    <submittedName>
        <fullName evidence="1">Uncharacterized protein</fullName>
    </submittedName>
</protein>
<dbReference type="OMA" id="YMQRYEQ"/>
<dbReference type="AlphaFoldDB" id="A0A1Y1JGH3"/>
<evidence type="ECO:0000313" key="2">
    <source>
        <dbReference type="Proteomes" id="UP000195521"/>
    </source>
</evidence>
<sequence length="238" mass="28196">MKSENVLTQNCGMLDTVCDKLVEILKNLENILLHLDPLNNYEAKEESIFTNINDQQNEIIVLSSVIHHNINKLTVILHNFIKTIPPSYTYHTTFHYNSFVILREKKKKEQKRQDEKVEIENCQKGTTQNDKRVAIQHHDKEDTQCDEEMLVKDPTPKIKENENTSSINEQGIKSCSFSPCYQNKLNKKKSKLKEQDKDERVKEFFYFSLTVDLEYANLLYMKRYEEELEKYLINTRKL</sequence>
<dbReference type="RefSeq" id="XP_028544210.1">
    <property type="nucleotide sequence ID" value="XM_028688409.1"/>
</dbReference>
<organism evidence="1 2">
    <name type="scientific">Plasmodium gonderi</name>
    <dbReference type="NCBI Taxonomy" id="77519"/>
    <lineage>
        <taxon>Eukaryota</taxon>
        <taxon>Sar</taxon>
        <taxon>Alveolata</taxon>
        <taxon>Apicomplexa</taxon>
        <taxon>Aconoidasida</taxon>
        <taxon>Haemosporida</taxon>
        <taxon>Plasmodiidae</taxon>
        <taxon>Plasmodium</taxon>
        <taxon>Plasmodium (Plasmodium)</taxon>
    </lineage>
</organism>
<dbReference type="GeneID" id="39748349"/>
<dbReference type="EMBL" id="BDQF01000012">
    <property type="protein sequence ID" value="GAW81621.1"/>
    <property type="molecule type" value="Genomic_DNA"/>
</dbReference>
<keyword evidence="2" id="KW-1185">Reference proteome</keyword>
<accession>A0A1Y1JGH3</accession>
<gene>
    <name evidence="1" type="ORF">PGO_110700</name>
</gene>
<name>A0A1Y1JGH3_PLAGO</name>
<dbReference type="Proteomes" id="UP000195521">
    <property type="component" value="Unassembled WGS sequence"/>
</dbReference>
<comment type="caution">
    <text evidence="1">The sequence shown here is derived from an EMBL/GenBank/DDBJ whole genome shotgun (WGS) entry which is preliminary data.</text>
</comment>
<evidence type="ECO:0000313" key="1">
    <source>
        <dbReference type="EMBL" id="GAW81621.1"/>
    </source>
</evidence>